<reference evidence="3" key="1">
    <citation type="journal article" date="2014" name="Int. J. Syst. Evol. Microbiol.">
        <title>Complete genome sequence of Corynebacterium casei LMG S-19264T (=DSM 44701T), isolated from a smear-ripened cheese.</title>
        <authorList>
            <consortium name="US DOE Joint Genome Institute (JGI-PGF)"/>
            <person name="Walter F."/>
            <person name="Albersmeier A."/>
            <person name="Kalinowski J."/>
            <person name="Ruckert C."/>
        </authorList>
    </citation>
    <scope>NUCLEOTIDE SEQUENCE</scope>
    <source>
        <strain evidence="3">CGMCC 4.7138</strain>
    </source>
</reference>
<dbReference type="OrthoDB" id="3566316at2"/>
<name>A0A8H9GX61_9ACTN</name>
<dbReference type="PRINTS" id="PR00080">
    <property type="entry name" value="SDRFAMILY"/>
</dbReference>
<dbReference type="PRINTS" id="PR00081">
    <property type="entry name" value="GDHRDH"/>
</dbReference>
<dbReference type="EMBL" id="BMMN01000002">
    <property type="protein sequence ID" value="GGO06222.1"/>
    <property type="molecule type" value="Genomic_DNA"/>
</dbReference>
<protein>
    <submittedName>
        <fullName evidence="3">Short chain dehydrogenase</fullName>
    </submittedName>
</protein>
<sequence length="252" mass="26234">MTIRLDDRVAIVTGAASGIGASAAVAIAAAGAHVVLADIAGCEETEHAIKNAGGDSLTITTDVSRADDVKSLVARTVAAYGRLDYAFNNAGTEGRAEHEIHEADEEAWDQALAVNLKGVWLAMKYQVPAMLDSGGGSIVNGASVAAMVAFDKNGSYVAGKHAILGLTKTAALEYADRGVRVNAVCPGVVRTPFIERFTGNVPEVEARYTEIIPLGRMAEPEEVAKAVVWLLSDESSYVTGHGLVIDGGLVAR</sequence>
<dbReference type="GO" id="GO:0016491">
    <property type="term" value="F:oxidoreductase activity"/>
    <property type="evidence" value="ECO:0007669"/>
    <property type="project" value="UniProtKB-KW"/>
</dbReference>
<proteinExistence type="inferred from homology"/>
<comment type="similarity">
    <text evidence="1">Belongs to the short-chain dehydrogenases/reductases (SDR) family.</text>
</comment>
<dbReference type="NCBIfam" id="NF005559">
    <property type="entry name" value="PRK07231.1"/>
    <property type="match status" value="1"/>
</dbReference>
<dbReference type="PANTHER" id="PTHR24321">
    <property type="entry name" value="DEHYDROGENASES, SHORT CHAIN"/>
    <property type="match status" value="1"/>
</dbReference>
<dbReference type="InterPro" id="IPR036291">
    <property type="entry name" value="NAD(P)-bd_dom_sf"/>
</dbReference>
<organism evidence="3 4">
    <name type="scientific">Microbispora bryophytorum</name>
    <dbReference type="NCBI Taxonomy" id="1460882"/>
    <lineage>
        <taxon>Bacteria</taxon>
        <taxon>Bacillati</taxon>
        <taxon>Actinomycetota</taxon>
        <taxon>Actinomycetes</taxon>
        <taxon>Streptosporangiales</taxon>
        <taxon>Streptosporangiaceae</taxon>
        <taxon>Microbispora</taxon>
    </lineage>
</organism>
<keyword evidence="4" id="KW-1185">Reference proteome</keyword>
<dbReference type="RefSeq" id="WP_142569858.1">
    <property type="nucleotide sequence ID" value="NZ_BMMN01000002.1"/>
</dbReference>
<dbReference type="FunFam" id="3.40.50.720:FF:000084">
    <property type="entry name" value="Short-chain dehydrogenase reductase"/>
    <property type="match status" value="1"/>
</dbReference>
<dbReference type="Gene3D" id="3.40.50.720">
    <property type="entry name" value="NAD(P)-binding Rossmann-like Domain"/>
    <property type="match status" value="1"/>
</dbReference>
<gene>
    <name evidence="3" type="ORF">GCM10011574_18760</name>
</gene>
<dbReference type="PANTHER" id="PTHR24321:SF11">
    <property type="entry name" value="BLR0893 PROTEIN"/>
    <property type="match status" value="1"/>
</dbReference>
<evidence type="ECO:0000256" key="2">
    <source>
        <dbReference type="ARBA" id="ARBA00023002"/>
    </source>
</evidence>
<dbReference type="PROSITE" id="PS00061">
    <property type="entry name" value="ADH_SHORT"/>
    <property type="match status" value="1"/>
</dbReference>
<keyword evidence="2" id="KW-0560">Oxidoreductase</keyword>
<dbReference type="AlphaFoldDB" id="A0A8H9GX61"/>
<dbReference type="Pfam" id="PF13561">
    <property type="entry name" value="adh_short_C2"/>
    <property type="match status" value="1"/>
</dbReference>
<evidence type="ECO:0000313" key="3">
    <source>
        <dbReference type="EMBL" id="GGO06222.1"/>
    </source>
</evidence>
<dbReference type="SUPFAM" id="SSF51735">
    <property type="entry name" value="NAD(P)-binding Rossmann-fold domains"/>
    <property type="match status" value="1"/>
</dbReference>
<dbReference type="InterPro" id="IPR020904">
    <property type="entry name" value="Sc_DH/Rdtase_CS"/>
</dbReference>
<reference evidence="3" key="2">
    <citation type="submission" date="2020-09" db="EMBL/GenBank/DDBJ databases">
        <authorList>
            <person name="Sun Q."/>
            <person name="Zhou Y."/>
        </authorList>
    </citation>
    <scope>NUCLEOTIDE SEQUENCE</scope>
    <source>
        <strain evidence="3">CGMCC 4.7138</strain>
    </source>
</reference>
<evidence type="ECO:0000313" key="4">
    <source>
        <dbReference type="Proteomes" id="UP000653480"/>
    </source>
</evidence>
<evidence type="ECO:0000256" key="1">
    <source>
        <dbReference type="ARBA" id="ARBA00006484"/>
    </source>
</evidence>
<dbReference type="InterPro" id="IPR002347">
    <property type="entry name" value="SDR_fam"/>
</dbReference>
<dbReference type="Proteomes" id="UP000653480">
    <property type="component" value="Unassembled WGS sequence"/>
</dbReference>
<dbReference type="CDD" id="cd05233">
    <property type="entry name" value="SDR_c"/>
    <property type="match status" value="1"/>
</dbReference>
<comment type="caution">
    <text evidence="3">The sequence shown here is derived from an EMBL/GenBank/DDBJ whole genome shotgun (WGS) entry which is preliminary data.</text>
</comment>
<accession>A0A8H9GX61</accession>